<proteinExistence type="predicted"/>
<sequence length="100" mass="10450">MGLCVLAASQSQLAFADPPLTKAPGCTARGWPATVLCGSTACFVSSCGEGKCPYCFIEGMENLAIKGWAVYTCMTGETFTGKALLFHTLPFNARVGPFCG</sequence>
<dbReference type="Proteomes" id="UP000288758">
    <property type="component" value="Chromosome"/>
</dbReference>
<gene>
    <name evidence="1" type="ORF">EJ065_0401</name>
</gene>
<dbReference type="EMBL" id="CP034669">
    <property type="protein sequence ID" value="QAT82009.1"/>
    <property type="molecule type" value="Genomic_DNA"/>
</dbReference>
<name>A0A410RJJ1_CORCK</name>
<dbReference type="AlphaFoldDB" id="A0A410RJJ1"/>
<evidence type="ECO:0000313" key="1">
    <source>
        <dbReference type="EMBL" id="QAT82009.1"/>
    </source>
</evidence>
<protein>
    <submittedName>
        <fullName evidence="1">Uncharacterized protein</fullName>
    </submittedName>
</protein>
<reference evidence="1 2" key="1">
    <citation type="submission" date="2018-12" db="EMBL/GenBank/DDBJ databases">
        <title>Complete Genome Sequence of the Corallopyronin A producing Myxobacterium Corallococcus coralloides B035.</title>
        <authorList>
            <person name="Bouhired S.M."/>
            <person name="Rupp O."/>
            <person name="Blom J."/>
            <person name="Schaeberle T.F."/>
            <person name="Kehraus S."/>
            <person name="Schiefer A."/>
            <person name="Pfarr K."/>
            <person name="Goesmann A."/>
            <person name="Hoerauf A."/>
            <person name="Koenig G.M."/>
        </authorList>
    </citation>
    <scope>NUCLEOTIDE SEQUENCE [LARGE SCALE GENOMIC DNA]</scope>
    <source>
        <strain evidence="1 2">B035</strain>
    </source>
</reference>
<organism evidence="1 2">
    <name type="scientific">Corallococcus coralloides</name>
    <name type="common">Myxococcus coralloides</name>
    <dbReference type="NCBI Taxonomy" id="184914"/>
    <lineage>
        <taxon>Bacteria</taxon>
        <taxon>Pseudomonadati</taxon>
        <taxon>Myxococcota</taxon>
        <taxon>Myxococcia</taxon>
        <taxon>Myxococcales</taxon>
        <taxon>Cystobacterineae</taxon>
        <taxon>Myxococcaceae</taxon>
        <taxon>Corallococcus</taxon>
    </lineage>
</organism>
<accession>A0A410RJJ1</accession>
<evidence type="ECO:0000313" key="2">
    <source>
        <dbReference type="Proteomes" id="UP000288758"/>
    </source>
</evidence>